<evidence type="ECO:0000313" key="2">
    <source>
        <dbReference type="Proteomes" id="UP000326936"/>
    </source>
</evidence>
<dbReference type="KEGG" id="vaq:FIV01_15410"/>
<name>A0A5P9CNE7_9VIBR</name>
<evidence type="ECO:0008006" key="3">
    <source>
        <dbReference type="Google" id="ProtNLM"/>
    </source>
</evidence>
<reference evidence="1 2" key="1">
    <citation type="submission" date="2019-10" db="EMBL/GenBank/DDBJ databases">
        <title>Complete genome sequence of Vibrio sp. strain THAF100, isolated from non-filtered water from the water column of tank 6 of a marine aquarium containing stony-coral fragments. Water maintained at 26 degree C.</title>
        <authorList>
            <person name="Ruckert C."/>
            <person name="Franco A."/>
            <person name="Kalinowski J."/>
            <person name="Glaeser S."/>
        </authorList>
    </citation>
    <scope>NUCLEOTIDE SEQUENCE [LARGE SCALE GENOMIC DNA]</scope>
    <source>
        <strain evidence="1 2">THAF100</strain>
        <plasmid evidence="2">pthaf100_a</plasmid>
    </source>
</reference>
<gene>
    <name evidence="1" type="ORF">FIV01_15410</name>
</gene>
<keyword evidence="2" id="KW-1185">Reference proteome</keyword>
<dbReference type="PIRSF" id="PIRSF015278">
    <property type="entry name" value="UCP015278"/>
    <property type="match status" value="1"/>
</dbReference>
<keyword evidence="1" id="KW-0614">Plasmid</keyword>
<dbReference type="OrthoDB" id="8480728at2"/>
<sequence>MKYLPSLPTYSFTSSLATVSWREILVAVQKRFVSREFAIQAAMAELALLDEYPEQLLDLASLNKNDDIHPYIDELASIQPELDEEVILRKWLFLILAWVYENRECCSDPLGVVEQIYADFEYPESIVGFVRYMPTEEPDLGSSEKNTARLLEKWSEFLEVEKESI</sequence>
<geneLocation type="plasmid" evidence="2">
    <name>pthaf100_a</name>
</geneLocation>
<dbReference type="Proteomes" id="UP000326936">
    <property type="component" value="Plasmid pTHAF100_a"/>
</dbReference>
<protein>
    <recommendedName>
        <fullName evidence="3">DUF2247 domain-containing protein</fullName>
    </recommendedName>
</protein>
<evidence type="ECO:0000313" key="1">
    <source>
        <dbReference type="EMBL" id="QFT27775.1"/>
    </source>
</evidence>
<dbReference type="EMBL" id="CP045351">
    <property type="protein sequence ID" value="QFT27775.1"/>
    <property type="molecule type" value="Genomic_DNA"/>
</dbReference>
<accession>A0A5P9CNE7</accession>
<dbReference type="Pfam" id="PF10004">
    <property type="entry name" value="DUF2247"/>
    <property type="match status" value="1"/>
</dbReference>
<proteinExistence type="predicted"/>
<dbReference type="RefSeq" id="WP_152431861.1">
    <property type="nucleotide sequence ID" value="NZ_CBCSDK010000010.1"/>
</dbReference>
<dbReference type="InterPro" id="IPR016630">
    <property type="entry name" value="UCP015278"/>
</dbReference>
<dbReference type="AlphaFoldDB" id="A0A5P9CNE7"/>
<organism evidence="1 2">
    <name type="scientific">Vibrio aquimaris</name>
    <dbReference type="NCBI Taxonomy" id="2587862"/>
    <lineage>
        <taxon>Bacteria</taxon>
        <taxon>Pseudomonadati</taxon>
        <taxon>Pseudomonadota</taxon>
        <taxon>Gammaproteobacteria</taxon>
        <taxon>Vibrionales</taxon>
        <taxon>Vibrionaceae</taxon>
        <taxon>Vibrio</taxon>
    </lineage>
</organism>